<proteinExistence type="predicted"/>
<dbReference type="AlphaFoldDB" id="A0A1X0JEH4"/>
<dbReference type="OrthoDB" id="3928741at2"/>
<dbReference type="InterPro" id="IPR013324">
    <property type="entry name" value="RNA_pol_sigma_r3/r4-like"/>
</dbReference>
<evidence type="ECO:0000313" key="2">
    <source>
        <dbReference type="EMBL" id="ORB61323.1"/>
    </source>
</evidence>
<name>A0A1X0JEH4_9MYCO</name>
<reference evidence="2 3" key="1">
    <citation type="submission" date="2017-02" db="EMBL/GenBank/DDBJ databases">
        <title>The new phylogeny of genus Mycobacterium.</title>
        <authorList>
            <person name="Tortoli E."/>
            <person name="Trovato A."/>
            <person name="Cirillo D.M."/>
        </authorList>
    </citation>
    <scope>NUCLEOTIDE SEQUENCE [LARGE SCALE GENOMIC DNA]</scope>
    <source>
        <strain evidence="2 3">DSM 44338</strain>
    </source>
</reference>
<keyword evidence="3" id="KW-1185">Reference proteome</keyword>
<evidence type="ECO:0000256" key="1">
    <source>
        <dbReference type="SAM" id="MobiDB-lite"/>
    </source>
</evidence>
<evidence type="ECO:0000313" key="3">
    <source>
        <dbReference type="Proteomes" id="UP000192411"/>
    </source>
</evidence>
<comment type="caution">
    <text evidence="2">The sequence shown here is derived from an EMBL/GenBank/DDBJ whole genome shotgun (WGS) entry which is preliminary data.</text>
</comment>
<organism evidence="2 3">
    <name type="scientific">Mycolicibacterium tusciae</name>
    <dbReference type="NCBI Taxonomy" id="75922"/>
    <lineage>
        <taxon>Bacteria</taxon>
        <taxon>Bacillati</taxon>
        <taxon>Actinomycetota</taxon>
        <taxon>Actinomycetes</taxon>
        <taxon>Mycobacteriales</taxon>
        <taxon>Mycobacteriaceae</taxon>
        <taxon>Mycolicibacterium</taxon>
    </lineage>
</organism>
<gene>
    <name evidence="2" type="ORF">BST47_28385</name>
</gene>
<dbReference type="EMBL" id="MVIM01000026">
    <property type="protein sequence ID" value="ORB61323.1"/>
    <property type="molecule type" value="Genomic_DNA"/>
</dbReference>
<dbReference type="SUPFAM" id="SSF88659">
    <property type="entry name" value="Sigma3 and sigma4 domains of RNA polymerase sigma factors"/>
    <property type="match status" value="1"/>
</dbReference>
<dbReference type="Gene3D" id="1.10.10.10">
    <property type="entry name" value="Winged helix-like DNA-binding domain superfamily/Winged helix DNA-binding domain"/>
    <property type="match status" value="1"/>
</dbReference>
<sequence>MSQPIVEDSTRPLGELIEDFDVIADQLIPYSQLPPRLAAYAKMYPTWRDIGAHTVKHLAAQPAIGASALDAIVGAARRAIRSATAGHPDTAPGAAAKLLDQLDPETRTIVATRVTPLDPQSTGQVAAMLGCAKASVSRRTRRAERKLTGLLEHAEHEPLHRHAQLLAQRLGPYVPAHLATKELGQSDQSLASDTTALLLYVAGPYRRHRQWLENTGLCGRETIDRVAAQALTTGAGALRTTELTAILQAAGMHPDAIDAYLDETYLHTTIAGRRITHTAETTAKMAAAVLHAHQRPLTVDELRADIGIPASPGSVTTVLSAHKEFARASRTTWALRAWELPQYTSINEAIARYIDDHGGHVPTTELLNDLQAAYPDISARSLRTYLATPRYITRDGYSRRRTADDPAPSSRPLNQARGVYRTNTQVIRLALPVTTDLQRGSGRGIAVSVARAAHITLGGHQTFTNPRHSPITVTWVTNASNNARIGSLRTHAHELNATLGDTLIITFNTHRRTYSIATLDPTAPATEQIAQLTGRDPRDPNAAMSAALDNPQASPEHILRRRGDGDVADLLKRACAEASTAAHRTEHS</sequence>
<protein>
    <submittedName>
        <fullName evidence="2">Uncharacterized protein</fullName>
    </submittedName>
</protein>
<dbReference type="RefSeq" id="WP_083129151.1">
    <property type="nucleotide sequence ID" value="NZ_MVIM01000026.1"/>
</dbReference>
<dbReference type="STRING" id="75922.BST47_28385"/>
<dbReference type="InterPro" id="IPR036388">
    <property type="entry name" value="WH-like_DNA-bd_sf"/>
</dbReference>
<accession>A0A1X0JEH4</accession>
<feature type="region of interest" description="Disordered" evidence="1">
    <location>
        <begin position="396"/>
        <end position="416"/>
    </location>
</feature>
<dbReference type="Proteomes" id="UP000192411">
    <property type="component" value="Unassembled WGS sequence"/>
</dbReference>